<dbReference type="GO" id="GO:0004252">
    <property type="term" value="F:serine-type endopeptidase activity"/>
    <property type="evidence" value="ECO:0007669"/>
    <property type="project" value="UniProtKB-EC"/>
</dbReference>
<evidence type="ECO:0000256" key="3">
    <source>
        <dbReference type="ARBA" id="ARBA00022525"/>
    </source>
</evidence>
<dbReference type="GO" id="GO:0016485">
    <property type="term" value="P:protein processing"/>
    <property type="evidence" value="ECO:0007669"/>
    <property type="project" value="UniProtKB-ARBA"/>
</dbReference>
<keyword evidence="4 12" id="KW-0645">Protease</keyword>
<dbReference type="SUPFAM" id="SSF50494">
    <property type="entry name" value="Trypsin-like serine proteases"/>
    <property type="match status" value="1"/>
</dbReference>
<dbReference type="SMART" id="SM00020">
    <property type="entry name" value="Tryp_SPc"/>
    <property type="match status" value="1"/>
</dbReference>
<evidence type="ECO:0000256" key="6">
    <source>
        <dbReference type="ARBA" id="ARBA00022801"/>
    </source>
</evidence>
<keyword evidence="5 13" id="KW-0732">Signal</keyword>
<evidence type="ECO:0000256" key="7">
    <source>
        <dbReference type="ARBA" id="ARBA00022825"/>
    </source>
</evidence>
<evidence type="ECO:0000256" key="12">
    <source>
        <dbReference type="RuleBase" id="RU363034"/>
    </source>
</evidence>
<dbReference type="InParanoid" id="B4MP41"/>
<dbReference type="HOGENOM" id="CLU_006842_7_0_1"/>
<dbReference type="Gene3D" id="2.40.10.10">
    <property type="entry name" value="Trypsin-like serine proteases"/>
    <property type="match status" value="1"/>
</dbReference>
<name>B4MP41_DROWI</name>
<accession>B4MP41</accession>
<dbReference type="InterPro" id="IPR001254">
    <property type="entry name" value="Trypsin_dom"/>
</dbReference>
<dbReference type="Proteomes" id="UP000007798">
    <property type="component" value="Unassembled WGS sequence"/>
</dbReference>
<dbReference type="AlphaFoldDB" id="B4MP41"/>
<dbReference type="PANTHER" id="PTHR24276:SF91">
    <property type="entry name" value="AT26814P-RELATED"/>
    <property type="match status" value="1"/>
</dbReference>
<evidence type="ECO:0000256" key="5">
    <source>
        <dbReference type="ARBA" id="ARBA00022729"/>
    </source>
</evidence>
<gene>
    <name evidence="15" type="primary">Dwil\GK19455</name>
    <name evidence="15" type="ORF">Dwil_GK19455</name>
</gene>
<dbReference type="PROSITE" id="PS00135">
    <property type="entry name" value="TRYPSIN_SER"/>
    <property type="match status" value="1"/>
</dbReference>
<protein>
    <recommendedName>
        <fullName evidence="11">trypsin</fullName>
        <ecNumber evidence="11">3.4.21.4</ecNumber>
    </recommendedName>
</protein>
<comment type="subcellular location">
    <subcellularLocation>
        <location evidence="1">Secreted</location>
        <location evidence="1">Extracellular space</location>
    </subcellularLocation>
</comment>
<dbReference type="Pfam" id="PF00089">
    <property type="entry name" value="Trypsin"/>
    <property type="match status" value="1"/>
</dbReference>
<dbReference type="MEROPS" id="S01.116"/>
<evidence type="ECO:0000256" key="8">
    <source>
        <dbReference type="ARBA" id="ARBA00023145"/>
    </source>
</evidence>
<evidence type="ECO:0000256" key="10">
    <source>
        <dbReference type="ARBA" id="ARBA00036320"/>
    </source>
</evidence>
<evidence type="ECO:0000256" key="11">
    <source>
        <dbReference type="ARBA" id="ARBA00038868"/>
    </source>
</evidence>
<dbReference type="InterPro" id="IPR043504">
    <property type="entry name" value="Peptidase_S1_PA_chymotrypsin"/>
</dbReference>
<evidence type="ECO:0000256" key="13">
    <source>
        <dbReference type="SAM" id="SignalP"/>
    </source>
</evidence>
<feature type="chain" id="PRO_5002815486" description="trypsin" evidence="13">
    <location>
        <begin position="23"/>
        <end position="280"/>
    </location>
</feature>
<evidence type="ECO:0000256" key="1">
    <source>
        <dbReference type="ARBA" id="ARBA00004239"/>
    </source>
</evidence>
<dbReference type="STRING" id="7260.B4MP41"/>
<dbReference type="SMR" id="B4MP41"/>
<dbReference type="FunFam" id="2.40.10.10:FF:000047">
    <property type="entry name" value="Trypsin eta"/>
    <property type="match status" value="1"/>
</dbReference>
<sequence length="280" mass="29937">MARVLFRVFLALWVGLTLGVASQPIKDEAPIDPRIVGGYQTDVIQCPYQLSLREKDIITPGDTFSHVCGASIIASDIAITAAHCVVATVPSQFKVVAGTNFRNETDGAIVSVSRMFIHEEYYKEARYENDVALLVLKPPLPLNNLNIKAIPLASEPPLAGAMSKISGWGTTTYHGSSSYVLLAVDVPIVSNEVCDADYEDYEDGLFNITSSMLCAGVRGVGGKDACQGDSGGPLVVNGQLAGVVSWGADCALPDYPGVYANVANLRPWIDSKIEEVAMLR</sequence>
<dbReference type="PROSITE" id="PS50240">
    <property type="entry name" value="TRYPSIN_DOM"/>
    <property type="match status" value="1"/>
</dbReference>
<feature type="domain" description="Peptidase S1" evidence="14">
    <location>
        <begin position="35"/>
        <end position="274"/>
    </location>
</feature>
<dbReference type="FunCoup" id="B4MP41">
    <property type="interactions" value="61"/>
</dbReference>
<evidence type="ECO:0000313" key="15">
    <source>
        <dbReference type="EMBL" id="EDW73880.1"/>
    </source>
</evidence>
<keyword evidence="6 12" id="KW-0378">Hydrolase</keyword>
<dbReference type="PROSITE" id="PS00134">
    <property type="entry name" value="TRYPSIN_HIS"/>
    <property type="match status" value="1"/>
</dbReference>
<comment type="catalytic activity">
    <reaction evidence="10">
        <text>Preferential cleavage: Arg-|-Xaa, Lys-|-Xaa.</text>
        <dbReference type="EC" id="3.4.21.4"/>
    </reaction>
</comment>
<evidence type="ECO:0000256" key="4">
    <source>
        <dbReference type="ARBA" id="ARBA00022670"/>
    </source>
</evidence>
<dbReference type="KEGG" id="dwi:6639684"/>
<keyword evidence="3" id="KW-0964">Secreted</keyword>
<evidence type="ECO:0000256" key="9">
    <source>
        <dbReference type="ARBA" id="ARBA00023157"/>
    </source>
</evidence>
<reference evidence="15 16" key="1">
    <citation type="journal article" date="2007" name="Nature">
        <title>Evolution of genes and genomes on the Drosophila phylogeny.</title>
        <authorList>
            <consortium name="Drosophila 12 Genomes Consortium"/>
            <person name="Clark A.G."/>
            <person name="Eisen M.B."/>
            <person name="Smith D.R."/>
            <person name="Bergman C.M."/>
            <person name="Oliver B."/>
            <person name="Markow T.A."/>
            <person name="Kaufman T.C."/>
            <person name="Kellis M."/>
            <person name="Gelbart W."/>
            <person name="Iyer V.N."/>
            <person name="Pollard D.A."/>
            <person name="Sackton T.B."/>
            <person name="Larracuente A.M."/>
            <person name="Singh N.D."/>
            <person name="Abad J.P."/>
            <person name="Abt D.N."/>
            <person name="Adryan B."/>
            <person name="Aguade M."/>
            <person name="Akashi H."/>
            <person name="Anderson W.W."/>
            <person name="Aquadro C.F."/>
            <person name="Ardell D.H."/>
            <person name="Arguello R."/>
            <person name="Artieri C.G."/>
            <person name="Barbash D.A."/>
            <person name="Barker D."/>
            <person name="Barsanti P."/>
            <person name="Batterham P."/>
            <person name="Batzoglou S."/>
            <person name="Begun D."/>
            <person name="Bhutkar A."/>
            <person name="Blanco E."/>
            <person name="Bosak S.A."/>
            <person name="Bradley R.K."/>
            <person name="Brand A.D."/>
            <person name="Brent M.R."/>
            <person name="Brooks A.N."/>
            <person name="Brown R.H."/>
            <person name="Butlin R.K."/>
            <person name="Caggese C."/>
            <person name="Calvi B.R."/>
            <person name="Bernardo de Carvalho A."/>
            <person name="Caspi A."/>
            <person name="Castrezana S."/>
            <person name="Celniker S.E."/>
            <person name="Chang J.L."/>
            <person name="Chapple C."/>
            <person name="Chatterji S."/>
            <person name="Chinwalla A."/>
            <person name="Civetta A."/>
            <person name="Clifton S.W."/>
            <person name="Comeron J.M."/>
            <person name="Costello J.C."/>
            <person name="Coyne J.A."/>
            <person name="Daub J."/>
            <person name="David R.G."/>
            <person name="Delcher A.L."/>
            <person name="Delehaunty K."/>
            <person name="Do C.B."/>
            <person name="Ebling H."/>
            <person name="Edwards K."/>
            <person name="Eickbush T."/>
            <person name="Evans J.D."/>
            <person name="Filipski A."/>
            <person name="Findeiss S."/>
            <person name="Freyhult E."/>
            <person name="Fulton L."/>
            <person name="Fulton R."/>
            <person name="Garcia A.C."/>
            <person name="Gardiner A."/>
            <person name="Garfield D.A."/>
            <person name="Garvin B.E."/>
            <person name="Gibson G."/>
            <person name="Gilbert D."/>
            <person name="Gnerre S."/>
            <person name="Godfrey J."/>
            <person name="Good R."/>
            <person name="Gotea V."/>
            <person name="Gravely B."/>
            <person name="Greenberg A.J."/>
            <person name="Griffiths-Jones S."/>
            <person name="Gross S."/>
            <person name="Guigo R."/>
            <person name="Gustafson E.A."/>
            <person name="Haerty W."/>
            <person name="Hahn M.W."/>
            <person name="Halligan D.L."/>
            <person name="Halpern A.L."/>
            <person name="Halter G.M."/>
            <person name="Han M.V."/>
            <person name="Heger A."/>
            <person name="Hillier L."/>
            <person name="Hinrichs A.S."/>
            <person name="Holmes I."/>
            <person name="Hoskins R.A."/>
            <person name="Hubisz M.J."/>
            <person name="Hultmark D."/>
            <person name="Huntley M.A."/>
            <person name="Jaffe D.B."/>
            <person name="Jagadeeshan S."/>
            <person name="Jeck W.R."/>
            <person name="Johnson J."/>
            <person name="Jones C.D."/>
            <person name="Jordan W.C."/>
            <person name="Karpen G.H."/>
            <person name="Kataoka E."/>
            <person name="Keightley P.D."/>
            <person name="Kheradpour P."/>
            <person name="Kirkness E.F."/>
            <person name="Koerich L.B."/>
            <person name="Kristiansen K."/>
            <person name="Kudrna D."/>
            <person name="Kulathinal R.J."/>
            <person name="Kumar S."/>
            <person name="Kwok R."/>
            <person name="Lander E."/>
            <person name="Langley C.H."/>
            <person name="Lapoint R."/>
            <person name="Lazzaro B.P."/>
            <person name="Lee S.J."/>
            <person name="Levesque L."/>
            <person name="Li R."/>
            <person name="Lin C.F."/>
            <person name="Lin M.F."/>
            <person name="Lindblad-Toh K."/>
            <person name="Llopart A."/>
            <person name="Long M."/>
            <person name="Low L."/>
            <person name="Lozovsky E."/>
            <person name="Lu J."/>
            <person name="Luo M."/>
            <person name="Machado C.A."/>
            <person name="Makalowski W."/>
            <person name="Marzo M."/>
            <person name="Matsuda M."/>
            <person name="Matzkin L."/>
            <person name="McAllister B."/>
            <person name="McBride C.S."/>
            <person name="McKernan B."/>
            <person name="McKernan K."/>
            <person name="Mendez-Lago M."/>
            <person name="Minx P."/>
            <person name="Mollenhauer M.U."/>
            <person name="Montooth K."/>
            <person name="Mount S.M."/>
            <person name="Mu X."/>
            <person name="Myers E."/>
            <person name="Negre B."/>
            <person name="Newfeld S."/>
            <person name="Nielsen R."/>
            <person name="Noor M.A."/>
            <person name="O'Grady P."/>
            <person name="Pachter L."/>
            <person name="Papaceit M."/>
            <person name="Parisi M.J."/>
            <person name="Parisi M."/>
            <person name="Parts L."/>
            <person name="Pedersen J.S."/>
            <person name="Pesole G."/>
            <person name="Phillippy A.M."/>
            <person name="Ponting C.P."/>
            <person name="Pop M."/>
            <person name="Porcelli D."/>
            <person name="Powell J.R."/>
            <person name="Prohaska S."/>
            <person name="Pruitt K."/>
            <person name="Puig M."/>
            <person name="Quesneville H."/>
            <person name="Ram K.R."/>
            <person name="Rand D."/>
            <person name="Rasmussen M.D."/>
            <person name="Reed L.K."/>
            <person name="Reenan R."/>
            <person name="Reily A."/>
            <person name="Remington K.A."/>
            <person name="Rieger T.T."/>
            <person name="Ritchie M.G."/>
            <person name="Robin C."/>
            <person name="Rogers Y.H."/>
            <person name="Rohde C."/>
            <person name="Rozas J."/>
            <person name="Rubenfield M.J."/>
            <person name="Ruiz A."/>
            <person name="Russo S."/>
            <person name="Salzberg S.L."/>
            <person name="Sanchez-Gracia A."/>
            <person name="Saranga D.J."/>
            <person name="Sato H."/>
            <person name="Schaeffer S.W."/>
            <person name="Schatz M.C."/>
            <person name="Schlenke T."/>
            <person name="Schwartz R."/>
            <person name="Segarra C."/>
            <person name="Singh R.S."/>
            <person name="Sirot L."/>
            <person name="Sirota M."/>
            <person name="Sisneros N.B."/>
            <person name="Smith C.D."/>
            <person name="Smith T.F."/>
            <person name="Spieth J."/>
            <person name="Stage D.E."/>
            <person name="Stark A."/>
            <person name="Stephan W."/>
            <person name="Strausberg R.L."/>
            <person name="Strempel S."/>
            <person name="Sturgill D."/>
            <person name="Sutton G."/>
            <person name="Sutton G.G."/>
            <person name="Tao W."/>
            <person name="Teichmann S."/>
            <person name="Tobari Y.N."/>
            <person name="Tomimura Y."/>
            <person name="Tsolas J.M."/>
            <person name="Valente V.L."/>
            <person name="Venter E."/>
            <person name="Venter J.C."/>
            <person name="Vicario S."/>
            <person name="Vieira F.G."/>
            <person name="Vilella A.J."/>
            <person name="Villasante A."/>
            <person name="Walenz B."/>
            <person name="Wang J."/>
            <person name="Wasserman M."/>
            <person name="Watts T."/>
            <person name="Wilson D."/>
            <person name="Wilson R.K."/>
            <person name="Wing R.A."/>
            <person name="Wolfner M.F."/>
            <person name="Wong A."/>
            <person name="Wong G.K."/>
            <person name="Wu C.I."/>
            <person name="Wu G."/>
            <person name="Yamamoto D."/>
            <person name="Yang H.P."/>
            <person name="Yang S.P."/>
            <person name="Yorke J.A."/>
            <person name="Yoshida K."/>
            <person name="Zdobnov E."/>
            <person name="Zhang P."/>
            <person name="Zhang Y."/>
            <person name="Zimin A.V."/>
            <person name="Baldwin J."/>
            <person name="Abdouelleil A."/>
            <person name="Abdulkadir J."/>
            <person name="Abebe A."/>
            <person name="Abera B."/>
            <person name="Abreu J."/>
            <person name="Acer S.C."/>
            <person name="Aftuck L."/>
            <person name="Alexander A."/>
            <person name="An P."/>
            <person name="Anderson E."/>
            <person name="Anderson S."/>
            <person name="Arachi H."/>
            <person name="Azer M."/>
            <person name="Bachantsang P."/>
            <person name="Barry A."/>
            <person name="Bayul T."/>
            <person name="Berlin A."/>
            <person name="Bessette D."/>
            <person name="Bloom T."/>
            <person name="Blye J."/>
            <person name="Boguslavskiy L."/>
            <person name="Bonnet C."/>
            <person name="Boukhgalter B."/>
            <person name="Bourzgui I."/>
            <person name="Brown A."/>
            <person name="Cahill P."/>
            <person name="Channer S."/>
            <person name="Cheshatsang Y."/>
            <person name="Chuda L."/>
            <person name="Citroen M."/>
            <person name="Collymore A."/>
            <person name="Cooke P."/>
            <person name="Costello M."/>
            <person name="D'Aco K."/>
            <person name="Daza R."/>
            <person name="De Haan G."/>
            <person name="DeGray S."/>
            <person name="DeMaso C."/>
            <person name="Dhargay N."/>
            <person name="Dooley K."/>
            <person name="Dooley E."/>
            <person name="Doricent M."/>
            <person name="Dorje P."/>
            <person name="Dorjee K."/>
            <person name="Dupes A."/>
            <person name="Elong R."/>
            <person name="Falk J."/>
            <person name="Farina A."/>
            <person name="Faro S."/>
            <person name="Ferguson D."/>
            <person name="Fisher S."/>
            <person name="Foley C.D."/>
            <person name="Franke A."/>
            <person name="Friedrich D."/>
            <person name="Gadbois L."/>
            <person name="Gearin G."/>
            <person name="Gearin C.R."/>
            <person name="Giannoukos G."/>
            <person name="Goode T."/>
            <person name="Graham J."/>
            <person name="Grandbois E."/>
            <person name="Grewal S."/>
            <person name="Gyaltsen K."/>
            <person name="Hafez N."/>
            <person name="Hagos B."/>
            <person name="Hall J."/>
            <person name="Henson C."/>
            <person name="Hollinger A."/>
            <person name="Honan T."/>
            <person name="Huard M.D."/>
            <person name="Hughes L."/>
            <person name="Hurhula B."/>
            <person name="Husby M.E."/>
            <person name="Kamat A."/>
            <person name="Kanga B."/>
            <person name="Kashin S."/>
            <person name="Khazanovich D."/>
            <person name="Kisner P."/>
            <person name="Lance K."/>
            <person name="Lara M."/>
            <person name="Lee W."/>
            <person name="Lennon N."/>
            <person name="Letendre F."/>
            <person name="LeVine R."/>
            <person name="Lipovsky A."/>
            <person name="Liu X."/>
            <person name="Liu J."/>
            <person name="Liu S."/>
            <person name="Lokyitsang T."/>
            <person name="Lokyitsang Y."/>
            <person name="Lubonja R."/>
            <person name="Lui A."/>
            <person name="MacDonald P."/>
            <person name="Magnisalis V."/>
            <person name="Maru K."/>
            <person name="Matthews C."/>
            <person name="McCusker W."/>
            <person name="McDonough S."/>
            <person name="Mehta T."/>
            <person name="Meldrim J."/>
            <person name="Meneus L."/>
            <person name="Mihai O."/>
            <person name="Mihalev A."/>
            <person name="Mihova T."/>
            <person name="Mittelman R."/>
            <person name="Mlenga V."/>
            <person name="Montmayeur A."/>
            <person name="Mulrain L."/>
            <person name="Navidi A."/>
            <person name="Naylor J."/>
            <person name="Negash T."/>
            <person name="Nguyen T."/>
            <person name="Nguyen N."/>
            <person name="Nicol R."/>
            <person name="Norbu C."/>
            <person name="Norbu N."/>
            <person name="Novod N."/>
            <person name="O'Neill B."/>
            <person name="Osman S."/>
            <person name="Markiewicz E."/>
            <person name="Oyono O.L."/>
            <person name="Patti C."/>
            <person name="Phunkhang P."/>
            <person name="Pierre F."/>
            <person name="Priest M."/>
            <person name="Raghuraman S."/>
            <person name="Rege F."/>
            <person name="Reyes R."/>
            <person name="Rise C."/>
            <person name="Rogov P."/>
            <person name="Ross K."/>
            <person name="Ryan E."/>
            <person name="Settipalli S."/>
            <person name="Shea T."/>
            <person name="Sherpa N."/>
            <person name="Shi L."/>
            <person name="Shih D."/>
            <person name="Sparrow T."/>
            <person name="Spaulding J."/>
            <person name="Stalker J."/>
            <person name="Stange-Thomann N."/>
            <person name="Stavropoulos S."/>
            <person name="Stone C."/>
            <person name="Strader C."/>
            <person name="Tesfaye S."/>
            <person name="Thomson T."/>
            <person name="Thoulutsang Y."/>
            <person name="Thoulutsang D."/>
            <person name="Topham K."/>
            <person name="Topping I."/>
            <person name="Tsamla T."/>
            <person name="Vassiliev H."/>
            <person name="Vo A."/>
            <person name="Wangchuk T."/>
            <person name="Wangdi T."/>
            <person name="Weiand M."/>
            <person name="Wilkinson J."/>
            <person name="Wilson A."/>
            <person name="Yadav S."/>
            <person name="Young G."/>
            <person name="Yu Q."/>
            <person name="Zembek L."/>
            <person name="Zhong D."/>
            <person name="Zimmer A."/>
            <person name="Zwirko Z."/>
            <person name="Jaffe D.B."/>
            <person name="Alvarez P."/>
            <person name="Brockman W."/>
            <person name="Butler J."/>
            <person name="Chin C."/>
            <person name="Gnerre S."/>
            <person name="Grabherr M."/>
            <person name="Kleber M."/>
            <person name="Mauceli E."/>
            <person name="MacCallum I."/>
        </authorList>
    </citation>
    <scope>NUCLEOTIDE SEQUENCE [LARGE SCALE GENOMIC DNA]</scope>
    <source>
        <strain evidence="16">Tucson 14030-0811.24</strain>
    </source>
</reference>
<dbReference type="InterPro" id="IPR009003">
    <property type="entry name" value="Peptidase_S1_PA"/>
</dbReference>
<keyword evidence="9" id="KW-1015">Disulfide bond</keyword>
<feature type="signal peptide" evidence="13">
    <location>
        <begin position="1"/>
        <end position="22"/>
    </location>
</feature>
<dbReference type="EC" id="3.4.21.4" evidence="11"/>
<evidence type="ECO:0000256" key="2">
    <source>
        <dbReference type="ARBA" id="ARBA00007664"/>
    </source>
</evidence>
<dbReference type="EMBL" id="CH963848">
    <property type="protein sequence ID" value="EDW73880.1"/>
    <property type="molecule type" value="Genomic_DNA"/>
</dbReference>
<keyword evidence="7 12" id="KW-0720">Serine protease</keyword>
<dbReference type="InterPro" id="IPR018114">
    <property type="entry name" value="TRYPSIN_HIS"/>
</dbReference>
<dbReference type="InterPro" id="IPR033116">
    <property type="entry name" value="TRYPSIN_SER"/>
</dbReference>
<dbReference type="OrthoDB" id="10059102at2759"/>
<comment type="similarity">
    <text evidence="2">Belongs to the peptidase S1 family.</text>
</comment>
<evidence type="ECO:0000313" key="16">
    <source>
        <dbReference type="Proteomes" id="UP000007798"/>
    </source>
</evidence>
<dbReference type="PRINTS" id="PR00722">
    <property type="entry name" value="CHYMOTRYPSIN"/>
</dbReference>
<dbReference type="eggNOG" id="KOG3627">
    <property type="taxonomic scope" value="Eukaryota"/>
</dbReference>
<dbReference type="InterPro" id="IPR001314">
    <property type="entry name" value="Peptidase_S1A"/>
</dbReference>
<proteinExistence type="inferred from homology"/>
<dbReference type="PhylomeDB" id="B4MP41"/>
<organism evidence="15 16">
    <name type="scientific">Drosophila willistoni</name>
    <name type="common">Fruit fly</name>
    <dbReference type="NCBI Taxonomy" id="7260"/>
    <lineage>
        <taxon>Eukaryota</taxon>
        <taxon>Metazoa</taxon>
        <taxon>Ecdysozoa</taxon>
        <taxon>Arthropoda</taxon>
        <taxon>Hexapoda</taxon>
        <taxon>Insecta</taxon>
        <taxon>Pterygota</taxon>
        <taxon>Neoptera</taxon>
        <taxon>Endopterygota</taxon>
        <taxon>Diptera</taxon>
        <taxon>Brachycera</taxon>
        <taxon>Muscomorpha</taxon>
        <taxon>Ephydroidea</taxon>
        <taxon>Drosophilidae</taxon>
        <taxon>Drosophila</taxon>
        <taxon>Sophophora</taxon>
    </lineage>
</organism>
<dbReference type="InterPro" id="IPR050430">
    <property type="entry name" value="Peptidase_S1"/>
</dbReference>
<evidence type="ECO:0000259" key="14">
    <source>
        <dbReference type="PROSITE" id="PS50240"/>
    </source>
</evidence>
<dbReference type="CDD" id="cd00190">
    <property type="entry name" value="Tryp_SPc"/>
    <property type="match status" value="1"/>
</dbReference>
<dbReference type="GO" id="GO:0005576">
    <property type="term" value="C:extracellular region"/>
    <property type="evidence" value="ECO:0007669"/>
    <property type="project" value="UniProtKB-SubCell"/>
</dbReference>
<dbReference type="PANTHER" id="PTHR24276">
    <property type="entry name" value="POLYSERASE-RELATED"/>
    <property type="match status" value="1"/>
</dbReference>
<keyword evidence="8" id="KW-0865">Zymogen</keyword>
<keyword evidence="16" id="KW-1185">Reference proteome</keyword>